<dbReference type="PANTHER" id="PTHR11686">
    <property type="entry name" value="GAMMA GLUTAMYL TRANSPEPTIDASE"/>
    <property type="match status" value="1"/>
</dbReference>
<name>A0AAW0N8L5_9GOBI</name>
<feature type="binding site" evidence="5">
    <location>
        <position position="140"/>
    </location>
    <ligand>
        <name>L-glutamate</name>
        <dbReference type="ChEBI" id="CHEBI:29985"/>
    </ligand>
</feature>
<keyword evidence="8" id="KW-1185">Reference proteome</keyword>
<reference evidence="8" key="1">
    <citation type="submission" date="2024-04" db="EMBL/GenBank/DDBJ databases">
        <title>Salinicola lusitanus LLJ914,a marine bacterium isolated from the Okinawa Trough.</title>
        <authorList>
            <person name="Li J."/>
        </authorList>
    </citation>
    <scope>NUCLEOTIDE SEQUENCE [LARGE SCALE GENOMIC DNA]</scope>
</reference>
<dbReference type="GO" id="GO:0103068">
    <property type="term" value="F:leukotriene C4 gamma-glutamyl transferase activity"/>
    <property type="evidence" value="ECO:0007669"/>
    <property type="project" value="UniProtKB-EC"/>
</dbReference>
<accession>A0AAW0N8L5</accession>
<evidence type="ECO:0000256" key="4">
    <source>
        <dbReference type="PIRSR" id="PIRSR600101-1"/>
    </source>
</evidence>
<dbReference type="GO" id="GO:0050727">
    <property type="term" value="P:regulation of inflammatory response"/>
    <property type="evidence" value="ECO:0007669"/>
    <property type="project" value="TreeGrafter"/>
</dbReference>
<comment type="subcellular location">
    <subcellularLocation>
        <location evidence="6">Membrane</location>
        <topology evidence="6">Single-pass type II membrane protein</topology>
    </subcellularLocation>
</comment>
<dbReference type="InterPro" id="IPR043138">
    <property type="entry name" value="GGT_lsub"/>
</dbReference>
<dbReference type="PANTHER" id="PTHR11686:SF56">
    <property type="entry name" value="GLUTATHIONE HYDROLASE 1 PROENZYME-RELATED"/>
    <property type="match status" value="1"/>
</dbReference>
<comment type="catalytic activity">
    <reaction evidence="6">
        <text>an N-terminal (5-L-glutamyl)-[peptide] + an alpha-amino acid = 5-L-glutamyl amino acid + an N-terminal L-alpha-aminoacyl-[peptide]</text>
        <dbReference type="Rhea" id="RHEA:23904"/>
        <dbReference type="Rhea" id="RHEA-COMP:9780"/>
        <dbReference type="Rhea" id="RHEA-COMP:9795"/>
        <dbReference type="ChEBI" id="CHEBI:77644"/>
        <dbReference type="ChEBI" id="CHEBI:78597"/>
        <dbReference type="ChEBI" id="CHEBI:78599"/>
        <dbReference type="ChEBI" id="CHEBI:78608"/>
        <dbReference type="EC" id="2.3.2.2"/>
    </reaction>
</comment>
<dbReference type="InterPro" id="IPR000101">
    <property type="entry name" value="GGT_peptidase"/>
</dbReference>
<sequence length="595" mass="63889">MGKTSPTLVALESPRCSVLGRCGLPPAAKSIRHQGAQSVLSDRSSGSHQLCNCQEPPDVVGKRKVTGDTSFFKAAVAADAGTCSEIGRDILKKGGSAVDGTIAALLCVGLMNAHSAGIGGGLFLTIYDAKTGKVEIINARETAPSNASRDMFGNSTDLSQKGGLSVAVPGEIRGYQLAHQRHGRLPWRELFGPSIELAEKGFPLGGRWPRPSTATGKPEVFCGADGSVLQENETIRYPQLAKTYRKIAEEGADVFYKGQLAEDLVADIQRAGGIITTQDLQDYEAVLEEPLELSVGEYTMAVPNAPASGPVLSLILNILNGYNLTEASMSSLEAKTLTFHRIVEAYKFAYAKRTLLGDPTFLNITEVIQNMTSVWLAAELRNKITDNTTHDMMYYEPEFFLPENHGTAHVSVVAEDGSAVAATSTINLYLGSKVLSNSTGILLNNEMDDFSSPFITNGFGVPPSPNNFIRPGKRPMSSMCPTILFDKDHKVKMVAGGSGGTKITTSIAQVILNALFFGFDLKKSVEDPRLHNQLSPNVTVAEPGFDQKILDGLILKNHLIEQLKSTGAVVQAIVQYKEGLRAQSDPRKFAHAAGY</sequence>
<evidence type="ECO:0000256" key="1">
    <source>
        <dbReference type="ARBA" id="ARBA00009381"/>
    </source>
</evidence>
<dbReference type="SUPFAM" id="SSF56235">
    <property type="entry name" value="N-terminal nucleophile aminohydrolases (Ntn hydrolases)"/>
    <property type="match status" value="1"/>
</dbReference>
<dbReference type="InterPro" id="IPR043137">
    <property type="entry name" value="GGT_ssub_C"/>
</dbReference>
<proteinExistence type="inferred from homology"/>
<evidence type="ECO:0000256" key="2">
    <source>
        <dbReference type="ARBA" id="ARBA00023180"/>
    </source>
</evidence>
<dbReference type="Gene3D" id="3.60.20.40">
    <property type="match status" value="1"/>
</dbReference>
<dbReference type="Proteomes" id="UP001460270">
    <property type="component" value="Unassembled WGS sequence"/>
</dbReference>
<dbReference type="EC" id="2.3.2.2" evidence="6"/>
<dbReference type="PRINTS" id="PR01210">
    <property type="entry name" value="GGTRANSPTASE"/>
</dbReference>
<keyword evidence="3" id="KW-1202">Platelet aggregation activating toxin</keyword>
<evidence type="ECO:0000256" key="3">
    <source>
        <dbReference type="ARBA" id="ARBA00084097"/>
    </source>
</evidence>
<keyword evidence="3" id="KW-0800">Toxin</keyword>
<evidence type="ECO:0000256" key="5">
    <source>
        <dbReference type="PIRSR" id="PIRSR600101-2"/>
    </source>
</evidence>
<dbReference type="NCBIfam" id="TIGR00066">
    <property type="entry name" value="g_glut_trans"/>
    <property type="match status" value="1"/>
</dbReference>
<comment type="pathway">
    <text evidence="6">Sulfur metabolism; glutathione metabolism.</text>
</comment>
<feature type="binding site" evidence="5">
    <location>
        <position position="449"/>
    </location>
    <ligand>
        <name>L-glutamate</name>
        <dbReference type="ChEBI" id="CHEBI:29985"/>
    </ligand>
</feature>
<dbReference type="GO" id="GO:0036374">
    <property type="term" value="F:glutathione hydrolase activity"/>
    <property type="evidence" value="ECO:0007669"/>
    <property type="project" value="UniProtKB-UniRule"/>
</dbReference>
<dbReference type="FunFam" id="3.60.20.40:FF:000001">
    <property type="entry name" value="Gamma-glutamyltranspeptidase 1"/>
    <property type="match status" value="1"/>
</dbReference>
<dbReference type="InterPro" id="IPR029055">
    <property type="entry name" value="Ntn_hydrolases_N"/>
</dbReference>
<keyword evidence="3" id="KW-1199">Hemostasis impairing toxin</keyword>
<keyword evidence="2" id="KW-0325">Glycoprotein</keyword>
<evidence type="ECO:0000313" key="7">
    <source>
        <dbReference type="EMBL" id="KAK7895402.1"/>
    </source>
</evidence>
<gene>
    <name evidence="7" type="ORF">WMY93_020727</name>
</gene>
<dbReference type="GO" id="GO:0005886">
    <property type="term" value="C:plasma membrane"/>
    <property type="evidence" value="ECO:0007669"/>
    <property type="project" value="TreeGrafter"/>
</dbReference>
<keyword evidence="6" id="KW-0378">Hydrolase</keyword>
<feature type="binding site" evidence="5">
    <location>
        <position position="500"/>
    </location>
    <ligand>
        <name>L-glutamate</name>
        <dbReference type="ChEBI" id="CHEBI:29985"/>
    </ligand>
</feature>
<dbReference type="FunFam" id="1.10.246.130:FF:000002">
    <property type="entry name" value="glutathione hydrolase 1 proenzyme"/>
    <property type="match status" value="1"/>
</dbReference>
<dbReference type="GO" id="GO:0002682">
    <property type="term" value="P:regulation of immune system process"/>
    <property type="evidence" value="ECO:0007669"/>
    <property type="project" value="TreeGrafter"/>
</dbReference>
<feature type="binding site" evidence="5">
    <location>
        <begin position="425"/>
        <end position="427"/>
    </location>
    <ligand>
        <name>L-glutamate</name>
        <dbReference type="ChEBI" id="CHEBI:29985"/>
    </ligand>
</feature>
<feature type="active site" description="Nucleophile" evidence="4">
    <location>
        <position position="407"/>
    </location>
</feature>
<dbReference type="GO" id="GO:0031179">
    <property type="term" value="P:peptide modification"/>
    <property type="evidence" value="ECO:0007669"/>
    <property type="project" value="TreeGrafter"/>
</dbReference>
<organism evidence="7 8">
    <name type="scientific">Mugilogobius chulae</name>
    <name type="common">yellowstripe goby</name>
    <dbReference type="NCBI Taxonomy" id="88201"/>
    <lineage>
        <taxon>Eukaryota</taxon>
        <taxon>Metazoa</taxon>
        <taxon>Chordata</taxon>
        <taxon>Craniata</taxon>
        <taxon>Vertebrata</taxon>
        <taxon>Euteleostomi</taxon>
        <taxon>Actinopterygii</taxon>
        <taxon>Neopterygii</taxon>
        <taxon>Teleostei</taxon>
        <taxon>Neoteleostei</taxon>
        <taxon>Acanthomorphata</taxon>
        <taxon>Gobiaria</taxon>
        <taxon>Gobiiformes</taxon>
        <taxon>Gobioidei</taxon>
        <taxon>Gobiidae</taxon>
        <taxon>Gobionellinae</taxon>
        <taxon>Mugilogobius</taxon>
    </lineage>
</organism>
<comment type="catalytic activity">
    <reaction evidence="6">
        <text>an S-substituted glutathione + H2O = an S-substituted L-cysteinylglycine + L-glutamate</text>
        <dbReference type="Rhea" id="RHEA:59468"/>
        <dbReference type="ChEBI" id="CHEBI:15377"/>
        <dbReference type="ChEBI" id="CHEBI:29985"/>
        <dbReference type="ChEBI" id="CHEBI:90779"/>
        <dbReference type="ChEBI" id="CHEBI:143103"/>
        <dbReference type="EC" id="3.4.19.13"/>
    </reaction>
</comment>
<dbReference type="EC" id="3.4.19.13" evidence="6"/>
<evidence type="ECO:0000256" key="6">
    <source>
        <dbReference type="RuleBase" id="RU368068"/>
    </source>
</evidence>
<comment type="catalytic activity">
    <reaction evidence="6">
        <text>glutathione + H2O = L-cysteinylglycine + L-glutamate</text>
        <dbReference type="Rhea" id="RHEA:28807"/>
        <dbReference type="ChEBI" id="CHEBI:15377"/>
        <dbReference type="ChEBI" id="CHEBI:29985"/>
        <dbReference type="ChEBI" id="CHEBI:57925"/>
        <dbReference type="ChEBI" id="CHEBI:61694"/>
        <dbReference type="EC" id="3.4.19.13"/>
    </reaction>
</comment>
<comment type="function">
    <text evidence="6">Cleaves the gamma-glutamyl peptide bond of glutathione and glutathione conjugates.</text>
</comment>
<dbReference type="GO" id="GO:0006751">
    <property type="term" value="P:glutathione catabolic process"/>
    <property type="evidence" value="ECO:0007669"/>
    <property type="project" value="UniProtKB-UniRule"/>
</dbReference>
<dbReference type="Gene3D" id="1.10.246.130">
    <property type="match status" value="1"/>
</dbReference>
<evidence type="ECO:0000313" key="8">
    <source>
        <dbReference type="Proteomes" id="UP001460270"/>
    </source>
</evidence>
<protein>
    <recommendedName>
        <fullName evidence="6">Glutathione hydrolase</fullName>
        <ecNumber evidence="6">2.3.2.2</ecNumber>
        <ecNumber evidence="6">3.4.19.13</ecNumber>
    </recommendedName>
    <alternativeName>
        <fullName evidence="6">Gamma-glutamyltransferase</fullName>
    </alternativeName>
    <alternativeName>
        <fullName evidence="6">Gamma-glutamyltranspeptidase</fullName>
    </alternativeName>
</protein>
<dbReference type="EMBL" id="JBBPFD010000015">
    <property type="protein sequence ID" value="KAK7895402.1"/>
    <property type="molecule type" value="Genomic_DNA"/>
</dbReference>
<keyword evidence="6" id="KW-0012">Acyltransferase</keyword>
<keyword evidence="6" id="KW-0808">Transferase</keyword>
<comment type="similarity">
    <text evidence="1">Belongs to the gamma-glutamyltransferase family.</text>
</comment>
<comment type="caution">
    <text evidence="7">The sequence shown here is derived from an EMBL/GenBank/DDBJ whole genome shotgun (WGS) entry which is preliminary data.</text>
</comment>
<dbReference type="AlphaFoldDB" id="A0AAW0N8L5"/>
<dbReference type="Pfam" id="PF01019">
    <property type="entry name" value="G_glu_transpept"/>
    <property type="match status" value="1"/>
</dbReference>
<feature type="binding site" evidence="5">
    <location>
        <begin position="477"/>
        <end position="478"/>
    </location>
    <ligand>
        <name>L-glutamate</name>
        <dbReference type="ChEBI" id="CHEBI:29985"/>
    </ligand>
</feature>